<dbReference type="PROSITE" id="PS51662">
    <property type="entry name" value="BP_PHYTASE"/>
    <property type="match status" value="2"/>
</dbReference>
<evidence type="ECO:0000259" key="1">
    <source>
        <dbReference type="PROSITE" id="PS51662"/>
    </source>
</evidence>
<dbReference type="AlphaFoldDB" id="A0A1N7J2Q1"/>
<dbReference type="InterPro" id="IPR003431">
    <property type="entry name" value="B-propeller_Phytase"/>
</dbReference>
<dbReference type="GO" id="GO:0016158">
    <property type="term" value="F:inositol hexakisphosphate 3-phosphatase activity"/>
    <property type="evidence" value="ECO:0007669"/>
    <property type="project" value="InterPro"/>
</dbReference>
<accession>A0A1N7J2Q1</accession>
<dbReference type="RefSeq" id="WP_076513711.1">
    <property type="nucleotide sequence ID" value="NZ_FTOH01000001.1"/>
</dbReference>
<keyword evidence="3" id="KW-1185">Reference proteome</keyword>
<dbReference type="PROSITE" id="PS51257">
    <property type="entry name" value="PROKAR_LIPOPROTEIN"/>
    <property type="match status" value="1"/>
</dbReference>
<dbReference type="EMBL" id="FTOH01000001">
    <property type="protein sequence ID" value="SIS43491.1"/>
    <property type="molecule type" value="Genomic_DNA"/>
</dbReference>
<reference evidence="3" key="1">
    <citation type="submission" date="2017-01" db="EMBL/GenBank/DDBJ databases">
        <authorList>
            <person name="Varghese N."/>
            <person name="Submissions S."/>
        </authorList>
    </citation>
    <scope>NUCLEOTIDE SEQUENCE [LARGE SCALE GENOMIC DNA]</scope>
    <source>
        <strain evidence="3">DSM 24913</strain>
    </source>
</reference>
<dbReference type="Proteomes" id="UP000185639">
    <property type="component" value="Unassembled WGS sequence"/>
</dbReference>
<evidence type="ECO:0000313" key="3">
    <source>
        <dbReference type="Proteomes" id="UP000185639"/>
    </source>
</evidence>
<evidence type="ECO:0000313" key="2">
    <source>
        <dbReference type="EMBL" id="SIS43491.1"/>
    </source>
</evidence>
<dbReference type="OrthoDB" id="8696437at2"/>
<dbReference type="InterPro" id="IPR011042">
    <property type="entry name" value="6-blade_b-propeller_TolB-like"/>
</dbReference>
<protein>
    <submittedName>
        <fullName evidence="2">3-phytase</fullName>
    </submittedName>
</protein>
<name>A0A1N7J2Q1_9GAMM</name>
<dbReference type="Pfam" id="PF02333">
    <property type="entry name" value="Phytase"/>
    <property type="match status" value="1"/>
</dbReference>
<feature type="domain" description="BPP" evidence="1">
    <location>
        <begin position="1"/>
        <end position="297"/>
    </location>
</feature>
<sequence>MKAHQTKLKMLFTATAISSAFISGCASYSESPDNISASNPASLDVHATGITSETGWQLHSPSWILTTNNNGLTLDNKSLTGNFRAEYGDQRGDLVVTVNDSAKTLVAHHLGKQQTVSSQPLSFAVEGLCLYQPDNQNTQLFILGDDHLARQYVLDIDSKNVLTEIRTLPLPPETENCVVSDDLNTLYVSEESMGVWAYAASAEAPYSRTAVDLVAPYGNLPENAGSLSIVGNQLIVASTGERYISSYAIGPTSAAEPQQWVLKNGFEIETFRAWTSGEEVHFSAFDDASGELYEGRLPLTDISPINVPVTHSVTPTAETSRVISAGDAADDPAIWVNSNSAEGSLILGTDKQYGLDVYDLTGKLKQRLDNGRLNNIDVRYNQELAGKVVDIAAASHRDLSAISLFAIDQTSGHVSWVSDIKTQLDDVYGLCMAQTNQGTYVFINDQDGRYEQYKIITENDIWSAERVREFALPSKPEGCVADDKNNRLFVGEEAVGVWLTSISADNAPDPELIIKVDDNLVADVEGMSIYHGTETSYLVVSSQGDDSYVLYSSEAPYEYVGRFNIAMNAAAGIDGASETDGLDVTSAALGSAYPDGLLVVQDGRNVMPAENQNYKLVSWSDIARELKL</sequence>
<gene>
    <name evidence="2" type="ORF">SAMN05421686_101282</name>
</gene>
<dbReference type="STRING" id="484498.SAMN05421686_101282"/>
<organism evidence="2 3">
    <name type="scientific">Thalassolituus maritimus</name>
    <dbReference type="NCBI Taxonomy" id="484498"/>
    <lineage>
        <taxon>Bacteria</taxon>
        <taxon>Pseudomonadati</taxon>
        <taxon>Pseudomonadota</taxon>
        <taxon>Gammaproteobacteria</taxon>
        <taxon>Oceanospirillales</taxon>
        <taxon>Oceanospirillaceae</taxon>
        <taxon>Thalassolituus</taxon>
    </lineage>
</organism>
<feature type="domain" description="BPP" evidence="1">
    <location>
        <begin position="303"/>
        <end position="626"/>
    </location>
</feature>
<dbReference type="Gene3D" id="2.120.10.30">
    <property type="entry name" value="TolB, C-terminal domain"/>
    <property type="match status" value="2"/>
</dbReference>
<dbReference type="SUPFAM" id="SSF50956">
    <property type="entry name" value="Thermostable phytase (3-phytase)"/>
    <property type="match status" value="2"/>
</dbReference>
<proteinExistence type="predicted"/>